<evidence type="ECO:0000256" key="1">
    <source>
        <dbReference type="SAM" id="MobiDB-lite"/>
    </source>
</evidence>
<accession>A0A9N7VC87</accession>
<evidence type="ECO:0000313" key="2">
    <source>
        <dbReference type="EMBL" id="CAB1449947.1"/>
    </source>
</evidence>
<sequence length="286" mass="32637">MWRGYSYSSDHLGGRRDRASSLMCPLMCRHGSLQWGWVIVSASAQMRRRLRLCCSRRYHCSSFAGLDPGNQRNFKPRYKPFERRPRERLLPKHRFPLAWMHPPLPLVRSYALRAALRESGERQPGFEFEEAVTSKQPRAWQHCWSIFPSKRGSGRRLSATMQRQETGQREWICYVPTDAQPVLCEETTPGEDIMTHGNPRLSSVCRVQHFLCQRGEEAPSEVTPQTSLCDNDNGDASVDLPTYPFGTCDRMVHGSAAGRSFKGQTSRPPPPHPPPPSPPLLPESRR</sequence>
<dbReference type="AlphaFoldDB" id="A0A9N7VC87"/>
<organism evidence="2 3">
    <name type="scientific">Pleuronectes platessa</name>
    <name type="common">European plaice</name>
    <dbReference type="NCBI Taxonomy" id="8262"/>
    <lineage>
        <taxon>Eukaryota</taxon>
        <taxon>Metazoa</taxon>
        <taxon>Chordata</taxon>
        <taxon>Craniata</taxon>
        <taxon>Vertebrata</taxon>
        <taxon>Euteleostomi</taxon>
        <taxon>Actinopterygii</taxon>
        <taxon>Neopterygii</taxon>
        <taxon>Teleostei</taxon>
        <taxon>Neoteleostei</taxon>
        <taxon>Acanthomorphata</taxon>
        <taxon>Carangaria</taxon>
        <taxon>Pleuronectiformes</taxon>
        <taxon>Pleuronectoidei</taxon>
        <taxon>Pleuronectidae</taxon>
        <taxon>Pleuronectes</taxon>
    </lineage>
</organism>
<comment type="caution">
    <text evidence="2">The sequence shown here is derived from an EMBL/GenBank/DDBJ whole genome shotgun (WGS) entry which is preliminary data.</text>
</comment>
<feature type="region of interest" description="Disordered" evidence="1">
    <location>
        <begin position="251"/>
        <end position="286"/>
    </location>
</feature>
<evidence type="ECO:0000313" key="3">
    <source>
        <dbReference type="Proteomes" id="UP001153269"/>
    </source>
</evidence>
<dbReference type="Proteomes" id="UP001153269">
    <property type="component" value="Unassembled WGS sequence"/>
</dbReference>
<gene>
    <name evidence="2" type="ORF">PLEPLA_LOCUS37633</name>
</gene>
<dbReference type="EMBL" id="CADEAL010004034">
    <property type="protein sequence ID" value="CAB1449947.1"/>
    <property type="molecule type" value="Genomic_DNA"/>
</dbReference>
<protein>
    <submittedName>
        <fullName evidence="2">Uncharacterized protein</fullName>
    </submittedName>
</protein>
<keyword evidence="3" id="KW-1185">Reference proteome</keyword>
<reference evidence="2" key="1">
    <citation type="submission" date="2020-03" db="EMBL/GenBank/DDBJ databases">
        <authorList>
            <person name="Weist P."/>
        </authorList>
    </citation>
    <scope>NUCLEOTIDE SEQUENCE</scope>
</reference>
<name>A0A9N7VC87_PLEPL</name>
<feature type="compositionally biased region" description="Pro residues" evidence="1">
    <location>
        <begin position="267"/>
        <end position="286"/>
    </location>
</feature>
<proteinExistence type="predicted"/>